<keyword evidence="2 3" id="KW-0802">TPR repeat</keyword>
<dbReference type="PROSITE" id="PS50005">
    <property type="entry name" value="TPR"/>
    <property type="match status" value="1"/>
</dbReference>
<feature type="repeat" description="TPR" evidence="3">
    <location>
        <begin position="368"/>
        <end position="401"/>
    </location>
</feature>
<feature type="region of interest" description="Disordered" evidence="4">
    <location>
        <begin position="297"/>
        <end position="325"/>
    </location>
</feature>
<dbReference type="SMART" id="SM00028">
    <property type="entry name" value="TPR"/>
    <property type="match status" value="5"/>
</dbReference>
<evidence type="ECO:0000256" key="4">
    <source>
        <dbReference type="SAM" id="MobiDB-lite"/>
    </source>
</evidence>
<dbReference type="AlphaFoldDB" id="A0A2V4R1B6"/>
<name>A0A2V4R1B6_9PROT</name>
<dbReference type="InterPro" id="IPR019734">
    <property type="entry name" value="TPR_rpt"/>
</dbReference>
<keyword evidence="1" id="KW-0677">Repeat</keyword>
<dbReference type="InterPro" id="IPR051012">
    <property type="entry name" value="CellSynth/LPSAsmb/PSIAsmb"/>
</dbReference>
<keyword evidence="6" id="KW-1185">Reference proteome</keyword>
<comment type="caution">
    <text evidence="5">The sequence shown here is derived from an EMBL/GenBank/DDBJ whole genome shotgun (WGS) entry which is preliminary data.</text>
</comment>
<organism evidence="5 6">
    <name type="scientific">Komagataeibacter swingsii</name>
    <dbReference type="NCBI Taxonomy" id="215220"/>
    <lineage>
        <taxon>Bacteria</taxon>
        <taxon>Pseudomonadati</taxon>
        <taxon>Pseudomonadota</taxon>
        <taxon>Alphaproteobacteria</taxon>
        <taxon>Acetobacterales</taxon>
        <taxon>Acetobacteraceae</taxon>
        <taxon>Komagataeibacter</taxon>
    </lineage>
</organism>
<evidence type="ECO:0000256" key="3">
    <source>
        <dbReference type="PROSITE-ProRule" id="PRU00339"/>
    </source>
</evidence>
<dbReference type="SUPFAM" id="SSF48452">
    <property type="entry name" value="TPR-like"/>
    <property type="match status" value="2"/>
</dbReference>
<dbReference type="RefSeq" id="WP_110556751.1">
    <property type="nucleotide sequence ID" value="NZ_NKUB01000009.1"/>
</dbReference>
<evidence type="ECO:0000256" key="2">
    <source>
        <dbReference type="ARBA" id="ARBA00022803"/>
    </source>
</evidence>
<dbReference type="PANTHER" id="PTHR45586">
    <property type="entry name" value="TPR REPEAT-CONTAINING PROTEIN PA4667"/>
    <property type="match status" value="1"/>
</dbReference>
<dbReference type="InterPro" id="IPR011990">
    <property type="entry name" value="TPR-like_helical_dom_sf"/>
</dbReference>
<proteinExistence type="predicted"/>
<protein>
    <submittedName>
        <fullName evidence="5">Uncharacterized protein</fullName>
    </submittedName>
</protein>
<evidence type="ECO:0000256" key="1">
    <source>
        <dbReference type="ARBA" id="ARBA00022737"/>
    </source>
</evidence>
<accession>A0A2V4R1B6</accession>
<dbReference type="PANTHER" id="PTHR45586:SF1">
    <property type="entry name" value="LIPOPOLYSACCHARIDE ASSEMBLY PROTEIN B"/>
    <property type="match status" value="1"/>
</dbReference>
<gene>
    <name evidence="5" type="ORF">CFR76_08500</name>
</gene>
<reference evidence="5 6" key="1">
    <citation type="submission" date="2017-07" db="EMBL/GenBank/DDBJ databases">
        <title>A draft genome sequence of Komagataeibacter swingsii LMG 22125.</title>
        <authorList>
            <person name="Skraban J."/>
            <person name="Cleenwerck I."/>
            <person name="Vandamme P."/>
            <person name="Trcek J."/>
        </authorList>
    </citation>
    <scope>NUCLEOTIDE SEQUENCE [LARGE SCALE GENOMIC DNA]</scope>
    <source>
        <strain evidence="5 6">LMG 22125</strain>
    </source>
</reference>
<dbReference type="Proteomes" id="UP000247371">
    <property type="component" value="Unassembled WGS sequence"/>
</dbReference>
<dbReference type="Gene3D" id="1.25.40.10">
    <property type="entry name" value="Tetratricopeptide repeat domain"/>
    <property type="match status" value="4"/>
</dbReference>
<evidence type="ECO:0000313" key="5">
    <source>
        <dbReference type="EMBL" id="PYD69587.1"/>
    </source>
</evidence>
<evidence type="ECO:0000313" key="6">
    <source>
        <dbReference type="Proteomes" id="UP000247371"/>
    </source>
</evidence>
<feature type="compositionally biased region" description="Polar residues" evidence="4">
    <location>
        <begin position="297"/>
        <end position="313"/>
    </location>
</feature>
<dbReference type="EMBL" id="NKUB01000009">
    <property type="protein sequence ID" value="PYD69587.1"/>
    <property type="molecule type" value="Genomic_DNA"/>
</dbReference>
<sequence length="899" mass="99393">MLKDNEVGSPVKEKLTQAEVHEVTVTPLGTCRIAEPLYIASKHCDMQRNMSRVYGYVHTTKEILQLIECMEGRNLPDDMVPLIASERYEADTARTPSDVYFVEISSIKEIHYKAFLLQLNCVNRVFEDHKDIQEIFFKHRRIKEIPERRQLLEKIPAFHTLSPLLKSIMLEGYVHFTKQEEVAADMQRIASTLGNNVVFVSHINVPGDNGELIASRNRLCGWIRAECQAHGYNYFDPTPLVTAHGLKNALAKQGEDNKHYATDFKDVLGTYLYENYVVPLTTPGTARPIMTAAMAQASGTAQPAPDASTTSAPESRPAASAMPAPVVNPDDMRIDAILADARAMVKRGEADEAEAMLRGASIDHPTNAEVFAQLGTIAYHRGDSISGLASLRHALDLDPKLVEPKILLVRIAQRLNRLEEACSLALELVTEAPDDSKALTAAAKAFVKSRRFQEAAAIWKRLAVLQPAQSMPLTEAARAELKGRNFEAAIQDADGALQRDRADVSALVIKAMALQRLKRMKPLAEVAMQIADIDPGAAMGSVPTLVDAGHLEDAADLLARIRLKGHPAADDAVLQAGLVRSLIRRARHAAEQNNDVNAAAAWNGVLKIDPENRNAHSGIRKIVSPIVRETRRLVAVGETDPAIALCRRGLSFDHANMPLQRVLAKALEGKQAWEESADAWEHYAHLTNPVDGSSLLRAARNAARAQNWARSLQLFGQLPPEEKAVVGTKIESLTRKLVKELRNDFNSGAVAEAVSKADIVLGIDPQNEKAHRFLGKAVSAYRRIMKDAVQAEDLERQEEFGRKILALAPNRVDALKVLSRVYRIKRQWRDAIEVQNHLTQQEPDRATHWRRLASFCRSGKDYDLGVQAALKAVELEPDNTRSIEFLSDILNRQAQAAAA</sequence>